<dbReference type="InterPro" id="IPR051918">
    <property type="entry name" value="STPP_CPPED1"/>
</dbReference>
<protein>
    <submittedName>
        <fullName evidence="3">Metallophos domain-containing protein</fullName>
    </submittedName>
</protein>
<dbReference type="Gene3D" id="3.60.21.10">
    <property type="match status" value="1"/>
</dbReference>
<organism evidence="2 3">
    <name type="scientific">Trichuris muris</name>
    <name type="common">Mouse whipworm</name>
    <dbReference type="NCBI Taxonomy" id="70415"/>
    <lineage>
        <taxon>Eukaryota</taxon>
        <taxon>Metazoa</taxon>
        <taxon>Ecdysozoa</taxon>
        <taxon>Nematoda</taxon>
        <taxon>Enoplea</taxon>
        <taxon>Dorylaimia</taxon>
        <taxon>Trichinellida</taxon>
        <taxon>Trichuridae</taxon>
        <taxon>Trichuris</taxon>
    </lineage>
</organism>
<dbReference type="Pfam" id="PF00149">
    <property type="entry name" value="Metallophos"/>
    <property type="match status" value="1"/>
</dbReference>
<evidence type="ECO:0000313" key="2">
    <source>
        <dbReference type="Proteomes" id="UP000046395"/>
    </source>
</evidence>
<dbReference type="STRING" id="70415.A0A5S6QFE4"/>
<dbReference type="PANTHER" id="PTHR43143:SF1">
    <property type="entry name" value="SERINE_THREONINE-PROTEIN PHOSPHATASE CPPED1"/>
    <property type="match status" value="1"/>
</dbReference>
<reference evidence="3" key="1">
    <citation type="submission" date="2019-12" db="UniProtKB">
        <authorList>
            <consortium name="WormBaseParasite"/>
        </authorList>
    </citation>
    <scope>IDENTIFICATION</scope>
</reference>
<dbReference type="AlphaFoldDB" id="A0A5S6QFE4"/>
<proteinExistence type="predicted"/>
<dbReference type="WBParaSite" id="TMUE_1000005909.1">
    <property type="protein sequence ID" value="TMUE_1000005909.1"/>
    <property type="gene ID" value="WBGene00286000"/>
</dbReference>
<accession>A0A5S6QFE4</accession>
<feature type="domain" description="Calcineurin-like phosphoesterase" evidence="1">
    <location>
        <begin position="40"/>
        <end position="203"/>
    </location>
</feature>
<dbReference type="InterPro" id="IPR029052">
    <property type="entry name" value="Metallo-depent_PP-like"/>
</dbReference>
<dbReference type="GO" id="GO:0016787">
    <property type="term" value="F:hydrolase activity"/>
    <property type="evidence" value="ECO:0007669"/>
    <property type="project" value="InterPro"/>
</dbReference>
<dbReference type="PANTHER" id="PTHR43143">
    <property type="entry name" value="METALLOPHOSPHOESTERASE, CALCINEURIN SUPERFAMILY"/>
    <property type="match status" value="1"/>
</dbReference>
<evidence type="ECO:0000313" key="3">
    <source>
        <dbReference type="WBParaSite" id="TMUE_1000005909.1"/>
    </source>
</evidence>
<name>A0A5S6QFE4_TRIMR</name>
<keyword evidence="2" id="KW-1185">Reference proteome</keyword>
<dbReference type="SUPFAM" id="SSF56300">
    <property type="entry name" value="Metallo-dependent phosphatases"/>
    <property type="match status" value="1"/>
</dbReference>
<evidence type="ECO:0000259" key="1">
    <source>
        <dbReference type="Pfam" id="PF00149"/>
    </source>
</evidence>
<sequence length="296" mass="34550">MCPGNDRNGYYIGCLAIIADPQFGLLKPDQRDWSVEETLLSNTIKAINSSREQPDFVAFVGDLTHAEPFTIAKQLQIQDFMRCVSSLRTRPFFLCGNHDIGDQPTLDSLQAYRQTFGADYFVVDHFESKFIFLNSQLFFGYQDLENESLKQWLWLKEQCEMVYMYPYRHVVVLQHVPPFIETANEAPMRVRSSNMTFNLPVLEQRLRLLSELRLEPFRVFNVIGAGVDKSLFNLLWHQLYCAYIQVQTIVRLLNAVAIVLNSCSLTDHPWRRHIVLSCSSIQLNRKTRYKDRHNSW</sequence>
<dbReference type="InterPro" id="IPR004843">
    <property type="entry name" value="Calcineurin-like_PHP"/>
</dbReference>
<dbReference type="Proteomes" id="UP000046395">
    <property type="component" value="Unassembled WGS sequence"/>
</dbReference>